<accession>A0A2R6QP65</accession>
<feature type="domain" description="Myb/SANT-like DNA-binding" evidence="1">
    <location>
        <begin position="1"/>
        <end position="48"/>
    </location>
</feature>
<gene>
    <name evidence="2" type="ORF">CEY00_Acc15957</name>
</gene>
<dbReference type="InParanoid" id="A0A2R6QP65"/>
<dbReference type="Gene3D" id="1.10.10.60">
    <property type="entry name" value="Homeodomain-like"/>
    <property type="match status" value="1"/>
</dbReference>
<protein>
    <submittedName>
        <fullName evidence="2">Trihelix transcription factor GT-1 like</fullName>
    </submittedName>
</protein>
<name>A0A2R6QP65_ACTCC</name>
<dbReference type="OrthoDB" id="691673at2759"/>
<dbReference type="AlphaFoldDB" id="A0A2R6QP65"/>
<dbReference type="STRING" id="1590841.A0A2R6QP65"/>
<dbReference type="Gramene" id="PSS11684">
    <property type="protein sequence ID" value="PSS11684"/>
    <property type="gene ID" value="CEY00_Acc15957"/>
</dbReference>
<keyword evidence="3" id="KW-1185">Reference proteome</keyword>
<evidence type="ECO:0000313" key="2">
    <source>
        <dbReference type="EMBL" id="PSS11684.1"/>
    </source>
</evidence>
<proteinExistence type="predicted"/>
<evidence type="ECO:0000313" key="3">
    <source>
        <dbReference type="Proteomes" id="UP000241394"/>
    </source>
</evidence>
<dbReference type="Proteomes" id="UP000241394">
    <property type="component" value="Chromosome LG14"/>
</dbReference>
<reference evidence="2 3" key="1">
    <citation type="submission" date="2017-07" db="EMBL/GenBank/DDBJ databases">
        <title>An improved, manually edited Actinidia chinensis var. chinensis (kiwifruit) genome highlights the challenges associated with draft genomes and gene prediction in plants.</title>
        <authorList>
            <person name="Pilkington S."/>
            <person name="Crowhurst R."/>
            <person name="Hilario E."/>
            <person name="Nardozza S."/>
            <person name="Fraser L."/>
            <person name="Peng Y."/>
            <person name="Gunaseelan K."/>
            <person name="Simpson R."/>
            <person name="Tahir J."/>
            <person name="Deroles S."/>
            <person name="Templeton K."/>
            <person name="Luo Z."/>
            <person name="Davy M."/>
            <person name="Cheng C."/>
            <person name="Mcneilage M."/>
            <person name="Scaglione D."/>
            <person name="Liu Y."/>
            <person name="Zhang Q."/>
            <person name="Datson P."/>
            <person name="De Silva N."/>
            <person name="Gardiner S."/>
            <person name="Bassett H."/>
            <person name="Chagne D."/>
            <person name="Mccallum J."/>
            <person name="Dzierzon H."/>
            <person name="Deng C."/>
            <person name="Wang Y.-Y."/>
            <person name="Barron N."/>
            <person name="Manako K."/>
            <person name="Bowen J."/>
            <person name="Foster T."/>
            <person name="Erridge Z."/>
            <person name="Tiffin H."/>
            <person name="Waite C."/>
            <person name="Davies K."/>
            <person name="Grierson E."/>
            <person name="Laing W."/>
            <person name="Kirk R."/>
            <person name="Chen X."/>
            <person name="Wood M."/>
            <person name="Montefiori M."/>
            <person name="Brummell D."/>
            <person name="Schwinn K."/>
            <person name="Catanach A."/>
            <person name="Fullerton C."/>
            <person name="Li D."/>
            <person name="Meiyalaghan S."/>
            <person name="Nieuwenhuizen N."/>
            <person name="Read N."/>
            <person name="Prakash R."/>
            <person name="Hunter D."/>
            <person name="Zhang H."/>
            <person name="Mckenzie M."/>
            <person name="Knabel M."/>
            <person name="Harris A."/>
            <person name="Allan A."/>
            <person name="Chen A."/>
            <person name="Janssen B."/>
            <person name="Plunkett B."/>
            <person name="Dwamena C."/>
            <person name="Voogd C."/>
            <person name="Leif D."/>
            <person name="Lafferty D."/>
            <person name="Souleyre E."/>
            <person name="Varkonyi-Gasic E."/>
            <person name="Gambi F."/>
            <person name="Hanley J."/>
            <person name="Yao J.-L."/>
            <person name="Cheung J."/>
            <person name="David K."/>
            <person name="Warren B."/>
            <person name="Marsh K."/>
            <person name="Snowden K."/>
            <person name="Lin-Wang K."/>
            <person name="Brian L."/>
            <person name="Martinez-Sanchez M."/>
            <person name="Wang M."/>
            <person name="Ileperuma N."/>
            <person name="Macnee N."/>
            <person name="Campin R."/>
            <person name="Mcatee P."/>
            <person name="Drummond R."/>
            <person name="Espley R."/>
            <person name="Ireland H."/>
            <person name="Wu R."/>
            <person name="Atkinson R."/>
            <person name="Karunairetnam S."/>
            <person name="Bulley S."/>
            <person name="Chunkath S."/>
            <person name="Hanley Z."/>
            <person name="Storey R."/>
            <person name="Thrimawithana A."/>
            <person name="Thomson S."/>
            <person name="David C."/>
            <person name="Testolin R."/>
        </authorList>
    </citation>
    <scope>NUCLEOTIDE SEQUENCE [LARGE SCALE GENOMIC DNA]</scope>
    <source>
        <strain evidence="3">cv. Red5</strain>
        <tissue evidence="2">Young leaf</tissue>
    </source>
</reference>
<dbReference type="Pfam" id="PF13837">
    <property type="entry name" value="Myb_DNA-bind_4"/>
    <property type="match status" value="1"/>
</dbReference>
<reference evidence="3" key="2">
    <citation type="journal article" date="2018" name="BMC Genomics">
        <title>A manually annotated Actinidia chinensis var. chinensis (kiwifruit) genome highlights the challenges associated with draft genomes and gene prediction in plants.</title>
        <authorList>
            <person name="Pilkington S.M."/>
            <person name="Crowhurst R."/>
            <person name="Hilario E."/>
            <person name="Nardozza S."/>
            <person name="Fraser L."/>
            <person name="Peng Y."/>
            <person name="Gunaseelan K."/>
            <person name="Simpson R."/>
            <person name="Tahir J."/>
            <person name="Deroles S.C."/>
            <person name="Templeton K."/>
            <person name="Luo Z."/>
            <person name="Davy M."/>
            <person name="Cheng C."/>
            <person name="McNeilage M."/>
            <person name="Scaglione D."/>
            <person name="Liu Y."/>
            <person name="Zhang Q."/>
            <person name="Datson P."/>
            <person name="De Silva N."/>
            <person name="Gardiner S.E."/>
            <person name="Bassett H."/>
            <person name="Chagne D."/>
            <person name="McCallum J."/>
            <person name="Dzierzon H."/>
            <person name="Deng C."/>
            <person name="Wang Y.Y."/>
            <person name="Barron L."/>
            <person name="Manako K."/>
            <person name="Bowen J."/>
            <person name="Foster T.M."/>
            <person name="Erridge Z.A."/>
            <person name="Tiffin H."/>
            <person name="Waite C.N."/>
            <person name="Davies K.M."/>
            <person name="Grierson E.P."/>
            <person name="Laing W.A."/>
            <person name="Kirk R."/>
            <person name="Chen X."/>
            <person name="Wood M."/>
            <person name="Montefiori M."/>
            <person name="Brummell D.A."/>
            <person name="Schwinn K.E."/>
            <person name="Catanach A."/>
            <person name="Fullerton C."/>
            <person name="Li D."/>
            <person name="Meiyalaghan S."/>
            <person name="Nieuwenhuizen N."/>
            <person name="Read N."/>
            <person name="Prakash R."/>
            <person name="Hunter D."/>
            <person name="Zhang H."/>
            <person name="McKenzie M."/>
            <person name="Knabel M."/>
            <person name="Harris A."/>
            <person name="Allan A.C."/>
            <person name="Gleave A."/>
            <person name="Chen A."/>
            <person name="Janssen B.J."/>
            <person name="Plunkett B."/>
            <person name="Ampomah-Dwamena C."/>
            <person name="Voogd C."/>
            <person name="Leif D."/>
            <person name="Lafferty D."/>
            <person name="Souleyre E.J.F."/>
            <person name="Varkonyi-Gasic E."/>
            <person name="Gambi F."/>
            <person name="Hanley J."/>
            <person name="Yao J.L."/>
            <person name="Cheung J."/>
            <person name="David K.M."/>
            <person name="Warren B."/>
            <person name="Marsh K."/>
            <person name="Snowden K.C."/>
            <person name="Lin-Wang K."/>
            <person name="Brian L."/>
            <person name="Martinez-Sanchez M."/>
            <person name="Wang M."/>
            <person name="Ileperuma N."/>
            <person name="Macnee N."/>
            <person name="Campin R."/>
            <person name="McAtee P."/>
            <person name="Drummond R.S.M."/>
            <person name="Espley R.V."/>
            <person name="Ireland H.S."/>
            <person name="Wu R."/>
            <person name="Atkinson R.G."/>
            <person name="Karunairetnam S."/>
            <person name="Bulley S."/>
            <person name="Chunkath S."/>
            <person name="Hanley Z."/>
            <person name="Storey R."/>
            <person name="Thrimawithana A.H."/>
            <person name="Thomson S."/>
            <person name="David C."/>
            <person name="Testolin R."/>
            <person name="Huang H."/>
            <person name="Hellens R.P."/>
            <person name="Schaffer R.J."/>
        </authorList>
    </citation>
    <scope>NUCLEOTIDE SEQUENCE [LARGE SCALE GENOMIC DNA]</scope>
    <source>
        <strain evidence="3">cv. Red5</strain>
    </source>
</reference>
<comment type="caution">
    <text evidence="2">The sequence shown here is derived from an EMBL/GenBank/DDBJ whole genome shotgun (WGS) entry which is preliminary data.</text>
</comment>
<organism evidence="2 3">
    <name type="scientific">Actinidia chinensis var. chinensis</name>
    <name type="common">Chinese soft-hair kiwi</name>
    <dbReference type="NCBI Taxonomy" id="1590841"/>
    <lineage>
        <taxon>Eukaryota</taxon>
        <taxon>Viridiplantae</taxon>
        <taxon>Streptophyta</taxon>
        <taxon>Embryophyta</taxon>
        <taxon>Tracheophyta</taxon>
        <taxon>Spermatophyta</taxon>
        <taxon>Magnoliopsida</taxon>
        <taxon>eudicotyledons</taxon>
        <taxon>Gunneridae</taxon>
        <taxon>Pentapetalae</taxon>
        <taxon>asterids</taxon>
        <taxon>Ericales</taxon>
        <taxon>Actinidiaceae</taxon>
        <taxon>Actinidia</taxon>
    </lineage>
</organism>
<sequence length="107" mass="12576">MREKEFDRSATMCTDKWRNLLMEFKKARHQDRSGASAKLSCYKELEELLRDRGKNGAYKGPTTFRKSNCIFSFRIKVIVESDLSVCLTCFGLIVNSYVWELEYWDGE</sequence>
<dbReference type="InterPro" id="IPR044822">
    <property type="entry name" value="Myb_DNA-bind_4"/>
</dbReference>
<dbReference type="EMBL" id="NKQK01000014">
    <property type="protein sequence ID" value="PSS11684.1"/>
    <property type="molecule type" value="Genomic_DNA"/>
</dbReference>
<evidence type="ECO:0000259" key="1">
    <source>
        <dbReference type="Pfam" id="PF13837"/>
    </source>
</evidence>